<proteinExistence type="predicted"/>
<accession>A0A0L0SWG7</accession>
<reference evidence="3" key="2">
    <citation type="submission" date="2009-11" db="EMBL/GenBank/DDBJ databases">
        <title>The Genome Sequence of Allomyces macrogynus strain ATCC 38327.</title>
        <authorList>
            <consortium name="The Broad Institute Genome Sequencing Platform"/>
            <person name="Russ C."/>
            <person name="Cuomo C."/>
            <person name="Shea T."/>
            <person name="Young S.K."/>
            <person name="Zeng Q."/>
            <person name="Koehrsen M."/>
            <person name="Haas B."/>
            <person name="Borodovsky M."/>
            <person name="Guigo R."/>
            <person name="Alvarado L."/>
            <person name="Berlin A."/>
            <person name="Borenstein D."/>
            <person name="Chen Z."/>
            <person name="Engels R."/>
            <person name="Freedman E."/>
            <person name="Gellesch M."/>
            <person name="Goldberg J."/>
            <person name="Griggs A."/>
            <person name="Gujja S."/>
            <person name="Heiman D."/>
            <person name="Hepburn T."/>
            <person name="Howarth C."/>
            <person name="Jen D."/>
            <person name="Larson L."/>
            <person name="Lewis B."/>
            <person name="Mehta T."/>
            <person name="Park D."/>
            <person name="Pearson M."/>
            <person name="Roberts A."/>
            <person name="Saif S."/>
            <person name="Shenoy N."/>
            <person name="Sisk P."/>
            <person name="Stolte C."/>
            <person name="Sykes S."/>
            <person name="Walk T."/>
            <person name="White J."/>
            <person name="Yandava C."/>
            <person name="Burger G."/>
            <person name="Gray M.W."/>
            <person name="Holland P.W.H."/>
            <person name="King N."/>
            <person name="Lang F.B.F."/>
            <person name="Roger A.J."/>
            <person name="Ruiz-Trillo I."/>
            <person name="Lander E."/>
            <person name="Nusbaum C."/>
        </authorList>
    </citation>
    <scope>NUCLEOTIDE SEQUENCE [LARGE SCALE GENOMIC DNA]</scope>
    <source>
        <strain evidence="3">ATCC 38327</strain>
    </source>
</reference>
<keyword evidence="1" id="KW-0812">Transmembrane</keyword>
<sequence length="226" mass="25284">MLAAHLARARARSGTMTARAVTEPAFVWSASAFLLSLCICLHLSTVYAAATLYHRARSRFYLLLVFVALAQFYDAICEIVLGAGDYPVPYMVDWVLIWASMSCYGVMNFERYRRLCGATHAPLVNVLRVATAVLCVLWIIGMGVAMNSSISVNDTTYSWMVQTFALRALLRRTQAMLFCEAVLFISANIVQLIDKDLDPLWTLLAIAEARLSTLHPSLSLTHRRRE</sequence>
<evidence type="ECO:0000313" key="2">
    <source>
        <dbReference type="EMBL" id="KNE66816.1"/>
    </source>
</evidence>
<evidence type="ECO:0000256" key="1">
    <source>
        <dbReference type="SAM" id="Phobius"/>
    </source>
</evidence>
<keyword evidence="1" id="KW-1133">Transmembrane helix</keyword>
<protein>
    <submittedName>
        <fullName evidence="2">Uncharacterized protein</fullName>
    </submittedName>
</protein>
<organism evidence="2 3">
    <name type="scientific">Allomyces macrogynus (strain ATCC 38327)</name>
    <name type="common">Allomyces javanicus var. macrogynus</name>
    <dbReference type="NCBI Taxonomy" id="578462"/>
    <lineage>
        <taxon>Eukaryota</taxon>
        <taxon>Fungi</taxon>
        <taxon>Fungi incertae sedis</taxon>
        <taxon>Blastocladiomycota</taxon>
        <taxon>Blastocladiomycetes</taxon>
        <taxon>Blastocladiales</taxon>
        <taxon>Blastocladiaceae</taxon>
        <taxon>Allomyces</taxon>
    </lineage>
</organism>
<keyword evidence="3" id="KW-1185">Reference proteome</keyword>
<feature type="transmembrane region" description="Helical" evidence="1">
    <location>
        <begin position="126"/>
        <end position="146"/>
    </location>
</feature>
<dbReference type="VEuPathDB" id="FungiDB:AMAG_11301"/>
<dbReference type="Proteomes" id="UP000054350">
    <property type="component" value="Unassembled WGS sequence"/>
</dbReference>
<dbReference type="OrthoDB" id="5545402at2759"/>
<gene>
    <name evidence="2" type="ORF">AMAG_11301</name>
</gene>
<feature type="transmembrane region" description="Helical" evidence="1">
    <location>
        <begin position="25"/>
        <end position="48"/>
    </location>
</feature>
<reference evidence="2 3" key="1">
    <citation type="submission" date="2009-11" db="EMBL/GenBank/DDBJ databases">
        <title>Annotation of Allomyces macrogynus ATCC 38327.</title>
        <authorList>
            <consortium name="The Broad Institute Genome Sequencing Platform"/>
            <person name="Russ C."/>
            <person name="Cuomo C."/>
            <person name="Burger G."/>
            <person name="Gray M.W."/>
            <person name="Holland P.W.H."/>
            <person name="King N."/>
            <person name="Lang F.B.F."/>
            <person name="Roger A.J."/>
            <person name="Ruiz-Trillo I."/>
            <person name="Young S.K."/>
            <person name="Zeng Q."/>
            <person name="Gargeya S."/>
            <person name="Fitzgerald M."/>
            <person name="Haas B."/>
            <person name="Abouelleil A."/>
            <person name="Alvarado L."/>
            <person name="Arachchi H.M."/>
            <person name="Berlin A."/>
            <person name="Chapman S.B."/>
            <person name="Gearin G."/>
            <person name="Goldberg J."/>
            <person name="Griggs A."/>
            <person name="Gujja S."/>
            <person name="Hansen M."/>
            <person name="Heiman D."/>
            <person name="Howarth C."/>
            <person name="Larimer J."/>
            <person name="Lui A."/>
            <person name="MacDonald P.J.P."/>
            <person name="McCowen C."/>
            <person name="Montmayeur A."/>
            <person name="Murphy C."/>
            <person name="Neiman D."/>
            <person name="Pearson M."/>
            <person name="Priest M."/>
            <person name="Roberts A."/>
            <person name="Saif S."/>
            <person name="Shea T."/>
            <person name="Sisk P."/>
            <person name="Stolte C."/>
            <person name="Sykes S."/>
            <person name="Wortman J."/>
            <person name="Nusbaum C."/>
            <person name="Birren B."/>
        </authorList>
    </citation>
    <scope>NUCLEOTIDE SEQUENCE [LARGE SCALE GENOMIC DNA]</scope>
    <source>
        <strain evidence="2 3">ATCC 38327</strain>
    </source>
</reference>
<name>A0A0L0SWG7_ALLM3</name>
<dbReference type="AlphaFoldDB" id="A0A0L0SWG7"/>
<evidence type="ECO:0000313" key="3">
    <source>
        <dbReference type="Proteomes" id="UP000054350"/>
    </source>
</evidence>
<dbReference type="EMBL" id="GG745351">
    <property type="protein sequence ID" value="KNE66816.1"/>
    <property type="molecule type" value="Genomic_DNA"/>
</dbReference>
<keyword evidence="1" id="KW-0472">Membrane</keyword>
<feature type="transmembrane region" description="Helical" evidence="1">
    <location>
        <begin position="60"/>
        <end position="81"/>
    </location>
</feature>